<dbReference type="PANTHER" id="PTHR23354:SF122">
    <property type="entry name" value="GTPASE-ACTIVATING PROTEIN SKYWALKER"/>
    <property type="match status" value="1"/>
</dbReference>
<keyword evidence="13" id="KW-1185">Reference proteome</keyword>
<feature type="domain" description="TLDc" evidence="11">
    <location>
        <begin position="345"/>
        <end position="551"/>
    </location>
</feature>
<dbReference type="SMART" id="SM00164">
    <property type="entry name" value="TBC"/>
    <property type="match status" value="1"/>
</dbReference>
<dbReference type="SUPFAM" id="SSF47923">
    <property type="entry name" value="Ypt/Rab-GAP domain of gyp1p"/>
    <property type="match status" value="1"/>
</dbReference>
<sequence length="556" mass="62242">MTEVMAVDCGVFVDWSQMGDVSRDAAPGKTEYKDLKELKQHARSGQWAKNHSQRSAVYQQLLKALPCRTVTPDAAVYRDIVGNSNSKRNPSAYTLPEFVDGTAVPCYCLKAESVGSVHAVLSCVAGQFPDISHCPSLPAVTALLLHWSADEAQCFESVSRMLACNEPGRRLLDQTFLAYQSACMTFGDLVHKYCPAAHKLMVATATDVLEVYSDWQRWVLGDLPFSFAARVMDVFLVEGYKVLYRVALAILKFYRKQRAATSSALTKQDSAAVRRDIQVFVQNIGKSVTPDKLLEKAFSIRLFSRKEITLLQLANEKSLQQKGITVKQKRQNVHLAVNADNFSSEIVSAKEIRDIWSWIPERFALCQPQLLFTTSTHGCSLNRFYSHCEGYEPTLMLIRTIDGEVCGAFLSTDWEERKRGGNKLSFFGTGECFVFRMKPEMERYEWVVIKHPELANTAQSADDEQTSEPAADPSQLSPFLSTRHFNLNSRNTSMFMAGNVDSIIIGGGEGNALYIDSELNHGRTERCLTFDNPPLCAESFQIALLEVWGFKDTMTS</sequence>
<protein>
    <recommendedName>
        <fullName evidence="4">TBC1 domain family member 24</fullName>
    </recommendedName>
</protein>
<dbReference type="GO" id="GO:0045202">
    <property type="term" value="C:synapse"/>
    <property type="evidence" value="ECO:0007669"/>
    <property type="project" value="UniProtKB-SubCell"/>
</dbReference>
<dbReference type="InterPro" id="IPR035969">
    <property type="entry name" value="Rab-GAP_TBC_sf"/>
</dbReference>
<dbReference type="GO" id="GO:0012505">
    <property type="term" value="C:endomembrane system"/>
    <property type="evidence" value="ECO:0007669"/>
    <property type="project" value="UniProtKB-SubCell"/>
</dbReference>
<keyword evidence="7" id="KW-0968">Cytoplasmic vesicle</keyword>
<dbReference type="Gene3D" id="1.10.472.80">
    <property type="entry name" value="Ypt/Rab-GAP domain of gyp1p, domain 3"/>
    <property type="match status" value="1"/>
</dbReference>
<dbReference type="PANTHER" id="PTHR23354">
    <property type="entry name" value="NUCLEOLAR PROTEIN 7/ESTROGEN RECEPTOR COACTIVATOR-RELATED"/>
    <property type="match status" value="1"/>
</dbReference>
<comment type="subcellular location">
    <subcellularLocation>
        <location evidence="1">Cytoplasmic vesicle membrane</location>
    </subcellularLocation>
    <subcellularLocation>
        <location evidence="2">Endomembrane system</location>
        <topology evidence="2">Peripheral membrane protein</topology>
    </subcellularLocation>
    <subcellularLocation>
        <location evidence="8">Synapse</location>
    </subcellularLocation>
</comment>
<dbReference type="AlphaFoldDB" id="A0A8C1ESK2"/>
<evidence type="ECO:0000256" key="10">
    <source>
        <dbReference type="SAM" id="MobiDB-lite"/>
    </source>
</evidence>
<dbReference type="SMART" id="SM00584">
    <property type="entry name" value="TLDc"/>
    <property type="match status" value="1"/>
</dbReference>
<dbReference type="GO" id="GO:0030659">
    <property type="term" value="C:cytoplasmic vesicle membrane"/>
    <property type="evidence" value="ECO:0007669"/>
    <property type="project" value="UniProtKB-SubCell"/>
</dbReference>
<comment type="function">
    <text evidence="9">May act as a GTPase-activating protein for Rab family protein(s). Involved in neuronal projections development, probably through a negative modulation of ARF6 function. Involved in the regulation of synaptic vesicle trafficking.</text>
</comment>
<accession>A0A8C1ESK2</accession>
<dbReference type="GeneTree" id="ENSGT00410000025739"/>
<evidence type="ECO:0000256" key="8">
    <source>
        <dbReference type="ARBA" id="ARBA00034103"/>
    </source>
</evidence>
<evidence type="ECO:0000256" key="6">
    <source>
        <dbReference type="ARBA" id="ARBA00023136"/>
    </source>
</evidence>
<evidence type="ECO:0000256" key="9">
    <source>
        <dbReference type="ARBA" id="ARBA00046245"/>
    </source>
</evidence>
<proteinExistence type="predicted"/>
<comment type="subunit">
    <text evidence="3">Interacts with ARF6.</text>
</comment>
<organism evidence="12 13">
    <name type="scientific">Cyprinus carpio carpio</name>
    <dbReference type="NCBI Taxonomy" id="630221"/>
    <lineage>
        <taxon>Eukaryota</taxon>
        <taxon>Metazoa</taxon>
        <taxon>Chordata</taxon>
        <taxon>Craniata</taxon>
        <taxon>Vertebrata</taxon>
        <taxon>Euteleostomi</taxon>
        <taxon>Actinopterygii</taxon>
        <taxon>Neopterygii</taxon>
        <taxon>Teleostei</taxon>
        <taxon>Ostariophysi</taxon>
        <taxon>Cypriniformes</taxon>
        <taxon>Cyprinidae</taxon>
        <taxon>Cyprininae</taxon>
        <taxon>Cyprinus</taxon>
    </lineage>
</organism>
<evidence type="ECO:0000256" key="5">
    <source>
        <dbReference type="ARBA" id="ARBA00023018"/>
    </source>
</evidence>
<evidence type="ECO:0000313" key="13">
    <source>
        <dbReference type="Proteomes" id="UP001108240"/>
    </source>
</evidence>
<dbReference type="InterPro" id="IPR006571">
    <property type="entry name" value="TLDc_dom"/>
</dbReference>
<evidence type="ECO:0000256" key="4">
    <source>
        <dbReference type="ARBA" id="ARBA00014206"/>
    </source>
</evidence>
<dbReference type="Proteomes" id="UP001108240">
    <property type="component" value="Unplaced"/>
</dbReference>
<reference evidence="12" key="1">
    <citation type="submission" date="2025-08" db="UniProtKB">
        <authorList>
            <consortium name="Ensembl"/>
        </authorList>
    </citation>
    <scope>IDENTIFICATION</scope>
</reference>
<evidence type="ECO:0000256" key="2">
    <source>
        <dbReference type="ARBA" id="ARBA00004184"/>
    </source>
</evidence>
<dbReference type="Pfam" id="PF00566">
    <property type="entry name" value="RabGAP-TBC"/>
    <property type="match status" value="1"/>
</dbReference>
<dbReference type="Pfam" id="PF07534">
    <property type="entry name" value="TLD"/>
    <property type="match status" value="2"/>
</dbReference>
<dbReference type="Ensembl" id="ENSCCRT00000087950.2">
    <property type="protein sequence ID" value="ENSCCRP00000081053.2"/>
    <property type="gene ID" value="ENSCCRG00000044012.2"/>
</dbReference>
<evidence type="ECO:0000256" key="7">
    <source>
        <dbReference type="ARBA" id="ARBA00023329"/>
    </source>
</evidence>
<evidence type="ECO:0000313" key="12">
    <source>
        <dbReference type="Ensembl" id="ENSCCRP00000081053.2"/>
    </source>
</evidence>
<keyword evidence="6" id="KW-0472">Membrane</keyword>
<dbReference type="PROSITE" id="PS51886">
    <property type="entry name" value="TLDC"/>
    <property type="match status" value="1"/>
</dbReference>
<name>A0A8C1ESK2_CYPCA</name>
<reference evidence="12" key="2">
    <citation type="submission" date="2025-09" db="UniProtKB">
        <authorList>
            <consortium name="Ensembl"/>
        </authorList>
    </citation>
    <scope>IDENTIFICATION</scope>
</reference>
<evidence type="ECO:0000256" key="1">
    <source>
        <dbReference type="ARBA" id="ARBA00004156"/>
    </source>
</evidence>
<feature type="region of interest" description="Disordered" evidence="10">
    <location>
        <begin position="457"/>
        <end position="478"/>
    </location>
</feature>
<dbReference type="InterPro" id="IPR000195">
    <property type="entry name" value="Rab-GAP-TBC_dom"/>
</dbReference>
<evidence type="ECO:0000256" key="3">
    <source>
        <dbReference type="ARBA" id="ARBA00011546"/>
    </source>
</evidence>
<evidence type="ECO:0000259" key="11">
    <source>
        <dbReference type="PROSITE" id="PS51886"/>
    </source>
</evidence>
<keyword evidence="5" id="KW-0770">Synapse</keyword>